<dbReference type="AlphaFoldDB" id="A0A543DPE2"/>
<name>A0A543DPE2_9PSEU</name>
<dbReference type="EMBL" id="VFPA01000002">
    <property type="protein sequence ID" value="TQM11201.1"/>
    <property type="molecule type" value="Genomic_DNA"/>
</dbReference>
<dbReference type="InterPro" id="IPR055348">
    <property type="entry name" value="DctQ"/>
</dbReference>
<comment type="caution">
    <text evidence="11">The sequence shown here is derived from an EMBL/GenBank/DDBJ whole genome shotgun (WGS) entry which is preliminary data.</text>
</comment>
<keyword evidence="4" id="KW-0997">Cell inner membrane</keyword>
<evidence type="ECO:0000313" key="12">
    <source>
        <dbReference type="Proteomes" id="UP000315677"/>
    </source>
</evidence>
<keyword evidence="6 9" id="KW-1133">Transmembrane helix</keyword>
<reference evidence="11 12" key="1">
    <citation type="submission" date="2019-06" db="EMBL/GenBank/DDBJ databases">
        <title>Sequencing the genomes of 1000 actinobacteria strains.</title>
        <authorList>
            <person name="Klenk H.-P."/>
        </authorList>
    </citation>
    <scope>NUCLEOTIDE SEQUENCE [LARGE SCALE GENOMIC DNA]</scope>
    <source>
        <strain evidence="11 12">DSM 45301</strain>
    </source>
</reference>
<gene>
    <name evidence="11" type="ORF">FB558_3755</name>
</gene>
<proteinExistence type="inferred from homology"/>
<evidence type="ECO:0000259" key="10">
    <source>
        <dbReference type="Pfam" id="PF04290"/>
    </source>
</evidence>
<keyword evidence="5 9" id="KW-0812">Transmembrane</keyword>
<evidence type="ECO:0000256" key="3">
    <source>
        <dbReference type="ARBA" id="ARBA00022475"/>
    </source>
</evidence>
<keyword evidence="12" id="KW-1185">Reference proteome</keyword>
<evidence type="ECO:0000256" key="1">
    <source>
        <dbReference type="ARBA" id="ARBA00004429"/>
    </source>
</evidence>
<evidence type="ECO:0000256" key="8">
    <source>
        <dbReference type="ARBA" id="ARBA00038436"/>
    </source>
</evidence>
<evidence type="ECO:0000313" key="11">
    <source>
        <dbReference type="EMBL" id="TQM11201.1"/>
    </source>
</evidence>
<feature type="transmembrane region" description="Helical" evidence="9">
    <location>
        <begin position="126"/>
        <end position="148"/>
    </location>
</feature>
<dbReference type="RefSeq" id="WP_170231393.1">
    <property type="nucleotide sequence ID" value="NZ_VFPA01000002.1"/>
</dbReference>
<organism evidence="11 12">
    <name type="scientific">Pseudonocardia kunmingensis</name>
    <dbReference type="NCBI Taxonomy" id="630975"/>
    <lineage>
        <taxon>Bacteria</taxon>
        <taxon>Bacillati</taxon>
        <taxon>Actinomycetota</taxon>
        <taxon>Actinomycetes</taxon>
        <taxon>Pseudonocardiales</taxon>
        <taxon>Pseudonocardiaceae</taxon>
        <taxon>Pseudonocardia</taxon>
    </lineage>
</organism>
<dbReference type="GO" id="GO:0022857">
    <property type="term" value="F:transmembrane transporter activity"/>
    <property type="evidence" value="ECO:0007669"/>
    <property type="project" value="TreeGrafter"/>
</dbReference>
<dbReference type="PANTHER" id="PTHR35011:SF10">
    <property type="entry name" value="TRAP TRANSPORTER SMALL PERMEASE PROTEIN"/>
    <property type="match status" value="1"/>
</dbReference>
<keyword evidence="3" id="KW-1003">Cell membrane</keyword>
<evidence type="ECO:0000256" key="7">
    <source>
        <dbReference type="ARBA" id="ARBA00023136"/>
    </source>
</evidence>
<dbReference type="InterPro" id="IPR007387">
    <property type="entry name" value="TRAP_DctQ"/>
</dbReference>
<dbReference type="Proteomes" id="UP000315677">
    <property type="component" value="Unassembled WGS sequence"/>
</dbReference>
<dbReference type="Pfam" id="PF04290">
    <property type="entry name" value="DctQ"/>
    <property type="match status" value="1"/>
</dbReference>
<accession>A0A543DPE2</accession>
<evidence type="ECO:0000256" key="2">
    <source>
        <dbReference type="ARBA" id="ARBA00022448"/>
    </source>
</evidence>
<keyword evidence="7 9" id="KW-0472">Membrane</keyword>
<feature type="transmembrane region" description="Helical" evidence="9">
    <location>
        <begin position="86"/>
        <end position="106"/>
    </location>
</feature>
<feature type="domain" description="Tripartite ATP-independent periplasmic transporters DctQ component" evidence="10">
    <location>
        <begin position="23"/>
        <end position="149"/>
    </location>
</feature>
<keyword evidence="2" id="KW-0813">Transport</keyword>
<comment type="subcellular location">
    <subcellularLocation>
        <location evidence="1">Cell inner membrane</location>
        <topology evidence="1">Multi-pass membrane protein</topology>
    </subcellularLocation>
</comment>
<evidence type="ECO:0000256" key="4">
    <source>
        <dbReference type="ARBA" id="ARBA00022519"/>
    </source>
</evidence>
<dbReference type="GO" id="GO:0015740">
    <property type="term" value="P:C4-dicarboxylate transport"/>
    <property type="evidence" value="ECO:0007669"/>
    <property type="project" value="TreeGrafter"/>
</dbReference>
<evidence type="ECO:0000256" key="9">
    <source>
        <dbReference type="SAM" id="Phobius"/>
    </source>
</evidence>
<evidence type="ECO:0000256" key="6">
    <source>
        <dbReference type="ARBA" id="ARBA00022989"/>
    </source>
</evidence>
<evidence type="ECO:0000256" key="5">
    <source>
        <dbReference type="ARBA" id="ARBA00022692"/>
    </source>
</evidence>
<feature type="transmembrane region" description="Helical" evidence="9">
    <location>
        <begin position="49"/>
        <end position="65"/>
    </location>
</feature>
<sequence>MDGVQKVIGTALLVVTGTTVLVLMLHVVANALSRSFLNRPLEGTLEYVGNWYLPVVVLLGLAVAQQRRQHIEARLLFDRAPRSIQIEFQLFTYLLLIALSLIIAWYSYVEAWRNLGVGLTAGVSGVVIWPVTFAVPIGFLLFAIQLLIDGVLLVQSKGATLAEGAE</sequence>
<feature type="transmembrane region" description="Helical" evidence="9">
    <location>
        <begin position="7"/>
        <end position="29"/>
    </location>
</feature>
<dbReference type="PANTHER" id="PTHR35011">
    <property type="entry name" value="2,3-DIKETO-L-GULONATE TRAP TRANSPORTER SMALL PERMEASE PROTEIN YIAM"/>
    <property type="match status" value="1"/>
</dbReference>
<protein>
    <submittedName>
        <fullName evidence="11">Tripartite ATP-independent transporter DctQ subunit</fullName>
    </submittedName>
</protein>
<dbReference type="GO" id="GO:0005886">
    <property type="term" value="C:plasma membrane"/>
    <property type="evidence" value="ECO:0007669"/>
    <property type="project" value="UniProtKB-SubCell"/>
</dbReference>
<comment type="similarity">
    <text evidence="8">Belongs to the TRAP transporter small permease family.</text>
</comment>